<evidence type="ECO:0000313" key="3">
    <source>
        <dbReference type="Proteomes" id="UP001162881"/>
    </source>
</evidence>
<name>A0ABT0B906_9SPHN</name>
<organism evidence="2 3">
    <name type="scientific">Novosphingobium organovorum</name>
    <dbReference type="NCBI Taxonomy" id="2930092"/>
    <lineage>
        <taxon>Bacteria</taxon>
        <taxon>Pseudomonadati</taxon>
        <taxon>Pseudomonadota</taxon>
        <taxon>Alphaproteobacteria</taxon>
        <taxon>Sphingomonadales</taxon>
        <taxon>Sphingomonadaceae</taxon>
        <taxon>Novosphingobium</taxon>
    </lineage>
</organism>
<dbReference type="PANTHER" id="PTHR35337:SF1">
    <property type="entry name" value="SLR1478 PROTEIN"/>
    <property type="match status" value="1"/>
</dbReference>
<comment type="caution">
    <text evidence="2">The sequence shown here is derived from an EMBL/GenBank/DDBJ whole genome shotgun (WGS) entry which is preliminary data.</text>
</comment>
<evidence type="ECO:0000313" key="2">
    <source>
        <dbReference type="EMBL" id="MCJ2181555.1"/>
    </source>
</evidence>
<feature type="transmembrane region" description="Helical" evidence="1">
    <location>
        <begin position="327"/>
        <end position="344"/>
    </location>
</feature>
<feature type="transmembrane region" description="Helical" evidence="1">
    <location>
        <begin position="259"/>
        <end position="277"/>
    </location>
</feature>
<evidence type="ECO:0000256" key="1">
    <source>
        <dbReference type="SAM" id="Phobius"/>
    </source>
</evidence>
<accession>A0ABT0B906</accession>
<dbReference type="RefSeq" id="WP_244016674.1">
    <property type="nucleotide sequence ID" value="NZ_JALHLF010000004.1"/>
</dbReference>
<dbReference type="PANTHER" id="PTHR35337">
    <property type="entry name" value="SLR1478 PROTEIN"/>
    <property type="match status" value="1"/>
</dbReference>
<dbReference type="Pfam" id="PF01944">
    <property type="entry name" value="SpoIIM"/>
    <property type="match status" value="1"/>
</dbReference>
<feature type="transmembrane region" description="Helical" evidence="1">
    <location>
        <begin position="132"/>
        <end position="150"/>
    </location>
</feature>
<dbReference type="Proteomes" id="UP001162881">
    <property type="component" value="Unassembled WGS sequence"/>
</dbReference>
<dbReference type="InterPro" id="IPR002798">
    <property type="entry name" value="SpoIIM-like"/>
</dbReference>
<gene>
    <name evidence="2" type="ORF">MTR62_02350</name>
</gene>
<dbReference type="EMBL" id="JALHLF010000004">
    <property type="protein sequence ID" value="MCJ2181555.1"/>
    <property type="molecule type" value="Genomic_DNA"/>
</dbReference>
<feature type="transmembrane region" description="Helical" evidence="1">
    <location>
        <begin position="236"/>
        <end position="253"/>
    </location>
</feature>
<sequence length="365" mass="39572">MNLGFGLSRRRTTTDDAGAIERAALRSDRFRIEREADWQRLETIVRALEKGRLRKVSDEDLLALPGLYRTVASSLSVARETSLDAATLAYLEALVQRAWFVVYGPRTSLWDWLRGFFTGGWSAAVRSIAPDIAVAFAVMVAGTIAGWLLVSHDPEWYFALVGKDMAGVRVPGASAKDLHGTLFGNDGQNAMSVFAAQLFSNNAQVSILSFALGFAFGVPSLLLLVQNLALLGAMLWLYHGAGLTLDFAGWIAVHGTTELYAIMLSGAAGLHIGRALAFPGQRPVLQAAAEAGQRSAVVMTGVVMMLVLAALLEGFARQLVDTTPGRFAIGGFMLALWCSYFFAFRGTRRWREANAHRSVPKGTSR</sequence>
<keyword evidence="1" id="KW-0472">Membrane</keyword>
<feature type="transmembrane region" description="Helical" evidence="1">
    <location>
        <begin position="203"/>
        <end position="224"/>
    </location>
</feature>
<keyword evidence="3" id="KW-1185">Reference proteome</keyword>
<proteinExistence type="predicted"/>
<keyword evidence="1" id="KW-0812">Transmembrane</keyword>
<reference evidence="2" key="1">
    <citation type="submission" date="2022-03" db="EMBL/GenBank/DDBJ databases">
        <title>Identification of a novel bacterium isolated from mangrove sediments.</title>
        <authorList>
            <person name="Pan X."/>
        </authorList>
    </citation>
    <scope>NUCLEOTIDE SEQUENCE</scope>
    <source>
        <strain evidence="2">B1949</strain>
    </source>
</reference>
<protein>
    <submittedName>
        <fullName evidence="2">Stage II sporulation protein M</fullName>
    </submittedName>
</protein>
<feature type="transmembrane region" description="Helical" evidence="1">
    <location>
        <begin position="297"/>
        <end position="315"/>
    </location>
</feature>
<keyword evidence="1" id="KW-1133">Transmembrane helix</keyword>